<feature type="region of interest" description="Disordered" evidence="1">
    <location>
        <begin position="72"/>
        <end position="95"/>
    </location>
</feature>
<proteinExistence type="predicted"/>
<dbReference type="EMBL" id="BMWE01000020">
    <property type="protein sequence ID" value="GGY42126.1"/>
    <property type="molecule type" value="Genomic_DNA"/>
</dbReference>
<comment type="caution">
    <text evidence="2">The sequence shown here is derived from an EMBL/GenBank/DDBJ whole genome shotgun (WGS) entry which is preliminary data.</text>
</comment>
<protein>
    <submittedName>
        <fullName evidence="2">Uncharacterized protein</fullName>
    </submittedName>
</protein>
<dbReference type="Proteomes" id="UP000653308">
    <property type="component" value="Unassembled WGS sequence"/>
</dbReference>
<evidence type="ECO:0000313" key="3">
    <source>
        <dbReference type="Proteomes" id="UP000653308"/>
    </source>
</evidence>
<sequence>MSSEDAQFLGVKVLESMRTHVRWTLQRMSEPVSFSCSQCGRMTTDVVVAIKTTSAGRKHPHCADCHRQRVTNATGAREADSTTGAGAPPLDGTEEAKTSGLDQVVLVRQPDPGQPHDVVETTSELQWTFVIRRRHLDHGQCPLPAQAARAIRTAKVVHLHDGRAFPTVLLDSLRKKITKEHLRGIRWPRAELLPGTRITARLDRSRLRLFLTPLERPVFIAKTRFPYEYDPRIIARELPTSLTHSPAGVGASLDVLVQETIRKLGYLDEAGSALLPVENLIRGVRSRGASGQFSSDAIRASVNELINRKRLTWRTGSCAADGVLHFPARPGERTVRLVCYTPFVLPKPKSQRVVHLPSASSRHGVAGHLMKIEHLGKQASDAAQAAYAEAHRSAGLTGTHRLPKGHTYVRPHERGGA</sequence>
<organism evidence="2 3">
    <name type="scientific">Streptomyces djakartensis</name>
    <dbReference type="NCBI Taxonomy" id="68193"/>
    <lineage>
        <taxon>Bacteria</taxon>
        <taxon>Bacillati</taxon>
        <taxon>Actinomycetota</taxon>
        <taxon>Actinomycetes</taxon>
        <taxon>Kitasatosporales</taxon>
        <taxon>Streptomycetaceae</taxon>
        <taxon>Streptomyces</taxon>
    </lineage>
</organism>
<feature type="region of interest" description="Disordered" evidence="1">
    <location>
        <begin position="397"/>
        <end position="417"/>
    </location>
</feature>
<accession>A0ABQ3ACF7</accession>
<dbReference type="RefSeq" id="WP_190200744.1">
    <property type="nucleotide sequence ID" value="NZ_BMWE01000020.1"/>
</dbReference>
<name>A0ABQ3ACF7_9ACTN</name>
<evidence type="ECO:0000256" key="1">
    <source>
        <dbReference type="SAM" id="MobiDB-lite"/>
    </source>
</evidence>
<reference evidence="3" key="1">
    <citation type="journal article" date="2019" name="Int. J. Syst. Evol. Microbiol.">
        <title>The Global Catalogue of Microorganisms (GCM) 10K type strain sequencing project: providing services to taxonomists for standard genome sequencing and annotation.</title>
        <authorList>
            <consortium name="The Broad Institute Genomics Platform"/>
            <consortium name="The Broad Institute Genome Sequencing Center for Infectious Disease"/>
            <person name="Wu L."/>
            <person name="Ma J."/>
        </authorList>
    </citation>
    <scope>NUCLEOTIDE SEQUENCE [LARGE SCALE GENOMIC DNA]</scope>
    <source>
        <strain evidence="3">JCM 4957</strain>
    </source>
</reference>
<gene>
    <name evidence="2" type="ORF">GCM10010384_56220</name>
</gene>
<keyword evidence="3" id="KW-1185">Reference proteome</keyword>
<evidence type="ECO:0000313" key="2">
    <source>
        <dbReference type="EMBL" id="GGY42126.1"/>
    </source>
</evidence>